<dbReference type="PATRIC" id="fig|1203606.4.peg.555"/>
<accession>R8W5R7</accession>
<proteinExistence type="predicted"/>
<dbReference type="EMBL" id="AQOB01000002">
    <property type="protein sequence ID" value="EOQ39891.1"/>
    <property type="molecule type" value="Genomic_DNA"/>
</dbReference>
<protein>
    <submittedName>
        <fullName evidence="1">Uncharacterized protein</fullName>
    </submittedName>
</protein>
<name>R8W5R7_9FIRM</name>
<reference evidence="1 2" key="1">
    <citation type="submission" date="2013-01" db="EMBL/GenBank/DDBJ databases">
        <title>The Genome Sequence of Butyricicoccus pullicaecorum 1.2.</title>
        <authorList>
            <consortium name="The Broad Institute Genome Sequencing Platform"/>
            <person name="Earl A."/>
            <person name="Ward D."/>
            <person name="Feldgarden M."/>
            <person name="Gevers D."/>
            <person name="Van Immerseel F."/>
            <person name="Eeckhaut V."/>
            <person name="Walker B."/>
            <person name="Young S.K."/>
            <person name="Zeng Q."/>
            <person name="Gargeya S."/>
            <person name="Fitzgerald M."/>
            <person name="Haas B."/>
            <person name="Abouelleil A."/>
            <person name="Alvarado L."/>
            <person name="Arachchi H.M."/>
            <person name="Berlin A.M."/>
            <person name="Chapman S.B."/>
            <person name="Dewar J."/>
            <person name="Goldberg J."/>
            <person name="Griggs A."/>
            <person name="Gujja S."/>
            <person name="Hansen M."/>
            <person name="Howarth C."/>
            <person name="Imamovic A."/>
            <person name="Larimer J."/>
            <person name="McCowan C."/>
            <person name="Murphy C."/>
            <person name="Neiman D."/>
            <person name="Pearson M."/>
            <person name="Priest M."/>
            <person name="Roberts A."/>
            <person name="Saif S."/>
            <person name="Shea T."/>
            <person name="Sisk P."/>
            <person name="Sykes S."/>
            <person name="Wortman J."/>
            <person name="Nusbaum C."/>
            <person name="Birren B."/>
        </authorList>
    </citation>
    <scope>NUCLEOTIDE SEQUENCE [LARGE SCALE GENOMIC DNA]</scope>
    <source>
        <strain evidence="1 2">1.2</strain>
    </source>
</reference>
<comment type="caution">
    <text evidence="1">The sequence shown here is derived from an EMBL/GenBank/DDBJ whole genome shotgun (WGS) entry which is preliminary data.</text>
</comment>
<gene>
    <name evidence="1" type="ORF">HMPREF1526_00588</name>
</gene>
<dbReference type="AlphaFoldDB" id="R8W5R7"/>
<organism evidence="1 2">
    <name type="scientific">Butyricicoccus pullicaecorum 1.2</name>
    <dbReference type="NCBI Taxonomy" id="1203606"/>
    <lineage>
        <taxon>Bacteria</taxon>
        <taxon>Bacillati</taxon>
        <taxon>Bacillota</taxon>
        <taxon>Clostridia</taxon>
        <taxon>Eubacteriales</taxon>
        <taxon>Butyricicoccaceae</taxon>
        <taxon>Butyricicoccus</taxon>
    </lineage>
</organism>
<keyword evidence="2" id="KW-1185">Reference proteome</keyword>
<evidence type="ECO:0000313" key="2">
    <source>
        <dbReference type="Proteomes" id="UP000013981"/>
    </source>
</evidence>
<evidence type="ECO:0000313" key="1">
    <source>
        <dbReference type="EMBL" id="EOQ39891.1"/>
    </source>
</evidence>
<sequence length="76" mass="8748">MSERKHRTKEEIIAEIDSKIAHHTKCIKSLEEKKHNILNPKPRKKKLSQKMIVEAIKSSGMSIEEIAESLGIKIEE</sequence>
<dbReference type="HOGENOM" id="CLU_2647666_0_0_9"/>
<dbReference type="RefSeq" id="WP_016146794.1">
    <property type="nucleotide sequence ID" value="NZ_KB976103.1"/>
</dbReference>
<dbReference type="Proteomes" id="UP000013981">
    <property type="component" value="Unassembled WGS sequence"/>
</dbReference>